<organism evidence="4 5">
    <name type="scientific">Pleurotus eryngii</name>
    <name type="common">Boletus of the steppes</name>
    <dbReference type="NCBI Taxonomy" id="5323"/>
    <lineage>
        <taxon>Eukaryota</taxon>
        <taxon>Fungi</taxon>
        <taxon>Dikarya</taxon>
        <taxon>Basidiomycota</taxon>
        <taxon>Agaricomycotina</taxon>
        <taxon>Agaricomycetes</taxon>
        <taxon>Agaricomycetidae</taxon>
        <taxon>Agaricales</taxon>
        <taxon>Pleurotineae</taxon>
        <taxon>Pleurotaceae</taxon>
        <taxon>Pleurotus</taxon>
    </lineage>
</organism>
<name>A0A9P6DJ69_PLEER</name>
<feature type="domain" description="DUF5648" evidence="3">
    <location>
        <begin position="117"/>
        <end position="252"/>
    </location>
</feature>
<feature type="region of interest" description="Disordered" evidence="1">
    <location>
        <begin position="58"/>
        <end position="109"/>
    </location>
</feature>
<reference evidence="4" key="1">
    <citation type="submission" date="2020-11" db="EMBL/GenBank/DDBJ databases">
        <authorList>
            <consortium name="DOE Joint Genome Institute"/>
            <person name="Ahrendt S."/>
            <person name="Riley R."/>
            <person name="Andreopoulos W."/>
            <person name="Labutti K."/>
            <person name="Pangilinan J."/>
            <person name="Ruiz-Duenas F.J."/>
            <person name="Barrasa J.M."/>
            <person name="Sanchez-Garcia M."/>
            <person name="Camarero S."/>
            <person name="Miyauchi S."/>
            <person name="Serrano A."/>
            <person name="Linde D."/>
            <person name="Babiker R."/>
            <person name="Drula E."/>
            <person name="Ayuso-Fernandez I."/>
            <person name="Pacheco R."/>
            <person name="Padilla G."/>
            <person name="Ferreira P."/>
            <person name="Barriuso J."/>
            <person name="Kellner H."/>
            <person name="Castanera R."/>
            <person name="Alfaro M."/>
            <person name="Ramirez L."/>
            <person name="Pisabarro A.G."/>
            <person name="Kuo A."/>
            <person name="Tritt A."/>
            <person name="Lipzen A."/>
            <person name="He G."/>
            <person name="Yan M."/>
            <person name="Ng V."/>
            <person name="Cullen D."/>
            <person name="Martin F."/>
            <person name="Rosso M.-N."/>
            <person name="Henrissat B."/>
            <person name="Hibbett D."/>
            <person name="Martinez A.T."/>
            <person name="Grigoriev I.V."/>
        </authorList>
    </citation>
    <scope>NUCLEOTIDE SEQUENCE</scope>
    <source>
        <strain evidence="4">ATCC 90797</strain>
    </source>
</reference>
<keyword evidence="2" id="KW-0732">Signal</keyword>
<feature type="compositionally biased region" description="Pro residues" evidence="1">
    <location>
        <begin position="65"/>
        <end position="106"/>
    </location>
</feature>
<proteinExistence type="predicted"/>
<dbReference type="InterPro" id="IPR043708">
    <property type="entry name" value="DUF5648"/>
</dbReference>
<sequence>MRFSFAIIAAVLCVSQSIALPTGYEGQLYKRTKPKVVTMTVTEGCGCPPTSIPVLNTIPPATSSVPPPATSTVPPPATSYVPPPASTHVPPPPPPATTHVPPPPANQCPEPSKSVFLLRGFKSHGMDHFYTTNVQEMNNAVSKLGYKKESHAAKVYTHAEVNTIPLHRVFNGHANDHFYTTSSNERDNAIHKLGYKDEGVAAHIFATQICGSVPLHRLYNAHGKNHFYTISESEAANAAHNGYTREGVAGFVHPPH</sequence>
<dbReference type="Proteomes" id="UP000807025">
    <property type="component" value="Unassembled WGS sequence"/>
</dbReference>
<evidence type="ECO:0000313" key="5">
    <source>
        <dbReference type="Proteomes" id="UP000807025"/>
    </source>
</evidence>
<evidence type="ECO:0000256" key="2">
    <source>
        <dbReference type="SAM" id="SignalP"/>
    </source>
</evidence>
<dbReference type="AlphaFoldDB" id="A0A9P6DJ69"/>
<evidence type="ECO:0000313" key="4">
    <source>
        <dbReference type="EMBL" id="KAF9500048.1"/>
    </source>
</evidence>
<keyword evidence="5" id="KW-1185">Reference proteome</keyword>
<feature type="signal peptide" evidence="2">
    <location>
        <begin position="1"/>
        <end position="19"/>
    </location>
</feature>
<evidence type="ECO:0000256" key="1">
    <source>
        <dbReference type="SAM" id="MobiDB-lite"/>
    </source>
</evidence>
<dbReference type="EMBL" id="MU154529">
    <property type="protein sequence ID" value="KAF9500048.1"/>
    <property type="molecule type" value="Genomic_DNA"/>
</dbReference>
<feature type="chain" id="PRO_5040378816" description="DUF5648 domain-containing protein" evidence="2">
    <location>
        <begin position="20"/>
        <end position="256"/>
    </location>
</feature>
<dbReference type="Pfam" id="PF18885">
    <property type="entry name" value="DUF5648"/>
    <property type="match status" value="1"/>
</dbReference>
<gene>
    <name evidence="4" type="ORF">BDN71DRAFT_1263186</name>
</gene>
<protein>
    <recommendedName>
        <fullName evidence="3">DUF5648 domain-containing protein</fullName>
    </recommendedName>
</protein>
<accession>A0A9P6DJ69</accession>
<dbReference type="OrthoDB" id="9971254at2759"/>
<evidence type="ECO:0000259" key="3">
    <source>
        <dbReference type="Pfam" id="PF18885"/>
    </source>
</evidence>
<comment type="caution">
    <text evidence="4">The sequence shown here is derived from an EMBL/GenBank/DDBJ whole genome shotgun (WGS) entry which is preliminary data.</text>
</comment>